<dbReference type="EMBL" id="CP042306">
    <property type="protein sequence ID" value="QDZ06271.1"/>
    <property type="molecule type" value="Genomic_DNA"/>
</dbReference>
<evidence type="ECO:0000256" key="1">
    <source>
        <dbReference type="SAM" id="Phobius"/>
    </source>
</evidence>
<sequence>MTIYDVIGLSGTVVMLATYGLTVLGKIDPQRGPALAGNFLGAGAVLISLSHDFNLSAAVIETAWALIAGIGLIRLAVKR</sequence>
<dbReference type="AlphaFoldDB" id="A0A5B8LDP9"/>
<evidence type="ECO:0000259" key="2">
    <source>
        <dbReference type="Pfam" id="PF26604"/>
    </source>
</evidence>
<evidence type="ECO:0000313" key="4">
    <source>
        <dbReference type="Proteomes" id="UP000315673"/>
    </source>
</evidence>
<keyword evidence="1" id="KW-1133">Transmembrane helix</keyword>
<feature type="domain" description="CBU-0592-like" evidence="2">
    <location>
        <begin position="4"/>
        <end position="79"/>
    </location>
</feature>
<dbReference type="OrthoDB" id="7273604at2"/>
<feature type="transmembrane region" description="Helical" evidence="1">
    <location>
        <begin position="6"/>
        <end position="25"/>
    </location>
</feature>
<organism evidence="3 4">
    <name type="scientific">Sphingomonas panacisoli</name>
    <dbReference type="NCBI Taxonomy" id="1813879"/>
    <lineage>
        <taxon>Bacteria</taxon>
        <taxon>Pseudomonadati</taxon>
        <taxon>Pseudomonadota</taxon>
        <taxon>Alphaproteobacteria</taxon>
        <taxon>Sphingomonadales</taxon>
        <taxon>Sphingomonadaceae</taxon>
        <taxon>Sphingomonas</taxon>
    </lineage>
</organism>
<proteinExistence type="predicted"/>
<reference evidence="3 4" key="1">
    <citation type="submission" date="2019-07" db="EMBL/GenBank/DDBJ databases">
        <title>Full genome sequence of Sphingomonas sp. 4R-6-7(HKS19).</title>
        <authorList>
            <person name="Im W.-T."/>
        </authorList>
    </citation>
    <scope>NUCLEOTIDE SEQUENCE [LARGE SCALE GENOMIC DNA]</scope>
    <source>
        <strain evidence="3 4">HKS19</strain>
    </source>
</reference>
<dbReference type="RefSeq" id="WP_146569355.1">
    <property type="nucleotide sequence ID" value="NZ_CP042306.1"/>
</dbReference>
<dbReference type="Proteomes" id="UP000315673">
    <property type="component" value="Chromosome"/>
</dbReference>
<dbReference type="NCBIfam" id="NF047864">
    <property type="entry name" value="CBU_0592_membra"/>
    <property type="match status" value="1"/>
</dbReference>
<dbReference type="KEGG" id="spai:FPZ24_01270"/>
<evidence type="ECO:0000313" key="3">
    <source>
        <dbReference type="EMBL" id="QDZ06271.1"/>
    </source>
</evidence>
<accession>A0A5B8LDP9</accession>
<dbReference type="Pfam" id="PF26604">
    <property type="entry name" value="CBU_0592"/>
    <property type="match status" value="1"/>
</dbReference>
<keyword evidence="1" id="KW-0472">Membrane</keyword>
<feature type="transmembrane region" description="Helical" evidence="1">
    <location>
        <begin position="55"/>
        <end position="77"/>
    </location>
</feature>
<dbReference type="InterPro" id="IPR058058">
    <property type="entry name" value="CBU_0592-like"/>
</dbReference>
<keyword evidence="4" id="KW-1185">Reference proteome</keyword>
<protein>
    <submittedName>
        <fullName evidence="3">Cyclic nucleotide-binding protein</fullName>
    </submittedName>
</protein>
<keyword evidence="1" id="KW-0812">Transmembrane</keyword>
<name>A0A5B8LDP9_9SPHN</name>
<gene>
    <name evidence="3" type="ORF">FPZ24_01270</name>
</gene>